<protein>
    <submittedName>
        <fullName evidence="8">Centrosomal of 83 kDa isoform X1</fullName>
    </submittedName>
</protein>
<keyword evidence="4" id="KW-0325">Glycoprotein</keyword>
<dbReference type="GO" id="GO:0016020">
    <property type="term" value="C:membrane"/>
    <property type="evidence" value="ECO:0007669"/>
    <property type="project" value="UniProtKB-SubCell"/>
</dbReference>
<keyword evidence="3 6" id="KW-0472">Membrane</keyword>
<dbReference type="EMBL" id="QBIY01012739">
    <property type="protein sequence ID" value="RXN17818.1"/>
    <property type="molecule type" value="Genomic_DNA"/>
</dbReference>
<dbReference type="GO" id="GO:0006897">
    <property type="term" value="P:endocytosis"/>
    <property type="evidence" value="ECO:0007669"/>
    <property type="project" value="TreeGrafter"/>
</dbReference>
<dbReference type="GO" id="GO:0006895">
    <property type="term" value="P:Golgi to endosome transport"/>
    <property type="evidence" value="ECO:0007669"/>
    <property type="project" value="TreeGrafter"/>
</dbReference>
<keyword evidence="6" id="KW-0812">Transmembrane</keyword>
<dbReference type="STRING" id="84645.A0A498M9T6"/>
<keyword evidence="6" id="KW-1133">Transmembrane helix</keyword>
<dbReference type="InterPro" id="IPR006581">
    <property type="entry name" value="VPS10"/>
</dbReference>
<evidence type="ECO:0000259" key="7">
    <source>
        <dbReference type="SMART" id="SM00602"/>
    </source>
</evidence>
<evidence type="ECO:0000256" key="3">
    <source>
        <dbReference type="ARBA" id="ARBA00023136"/>
    </source>
</evidence>
<evidence type="ECO:0000256" key="6">
    <source>
        <dbReference type="SAM" id="Phobius"/>
    </source>
</evidence>
<feature type="transmembrane region" description="Helical" evidence="6">
    <location>
        <begin position="1142"/>
        <end position="1165"/>
    </location>
</feature>
<keyword evidence="9" id="KW-1185">Reference proteome</keyword>
<dbReference type="GO" id="GO:0016050">
    <property type="term" value="P:vesicle organization"/>
    <property type="evidence" value="ECO:0007669"/>
    <property type="project" value="TreeGrafter"/>
</dbReference>
<feature type="domain" description="VPS10" evidence="7">
    <location>
        <begin position="534"/>
        <end position="1127"/>
    </location>
</feature>
<dbReference type="InterPro" id="IPR015943">
    <property type="entry name" value="WD40/YVTN_repeat-like_dom_sf"/>
</dbReference>
<dbReference type="GO" id="GO:0005829">
    <property type="term" value="C:cytosol"/>
    <property type="evidence" value="ECO:0007669"/>
    <property type="project" value="GOC"/>
</dbReference>
<evidence type="ECO:0000313" key="9">
    <source>
        <dbReference type="Proteomes" id="UP000290572"/>
    </source>
</evidence>
<dbReference type="SMART" id="SM00602">
    <property type="entry name" value="VPS10"/>
    <property type="match status" value="1"/>
</dbReference>
<organism evidence="8 9">
    <name type="scientific">Labeo rohita</name>
    <name type="common">Indian major carp</name>
    <name type="synonym">Cyprinus rohita</name>
    <dbReference type="NCBI Taxonomy" id="84645"/>
    <lineage>
        <taxon>Eukaryota</taxon>
        <taxon>Metazoa</taxon>
        <taxon>Chordata</taxon>
        <taxon>Craniata</taxon>
        <taxon>Vertebrata</taxon>
        <taxon>Euteleostomi</taxon>
        <taxon>Actinopterygii</taxon>
        <taxon>Neopterygii</taxon>
        <taxon>Teleostei</taxon>
        <taxon>Ostariophysi</taxon>
        <taxon>Cypriniformes</taxon>
        <taxon>Cyprinidae</taxon>
        <taxon>Labeoninae</taxon>
        <taxon>Labeonini</taxon>
        <taxon>Labeo</taxon>
    </lineage>
</organism>
<dbReference type="Gene3D" id="3.30.60.270">
    <property type="match status" value="1"/>
</dbReference>
<evidence type="ECO:0000256" key="2">
    <source>
        <dbReference type="ARBA" id="ARBA00022737"/>
    </source>
</evidence>
<name>A0A498M9T6_LABRO</name>
<evidence type="ECO:0000256" key="5">
    <source>
        <dbReference type="SAM" id="Coils"/>
    </source>
</evidence>
<dbReference type="PANTHER" id="PTHR12106">
    <property type="entry name" value="SORTILIN RELATED"/>
    <property type="match status" value="1"/>
</dbReference>
<dbReference type="Proteomes" id="UP000290572">
    <property type="component" value="Unassembled WGS sequence"/>
</dbReference>
<comment type="caution">
    <text evidence="8">The sequence shown here is derived from an EMBL/GenBank/DDBJ whole genome shotgun (WGS) entry which is preliminary data.</text>
</comment>
<dbReference type="InterPro" id="IPR050310">
    <property type="entry name" value="VPS10-sortilin"/>
</dbReference>
<dbReference type="Gene3D" id="2.130.10.10">
    <property type="entry name" value="YVTN repeat-like/Quinoprotein amine dehydrogenase"/>
    <property type="match status" value="1"/>
</dbReference>
<keyword evidence="2" id="KW-0677">Repeat</keyword>
<keyword evidence="5" id="KW-0175">Coiled coil</keyword>
<feature type="coiled-coil region" evidence="5">
    <location>
        <begin position="56"/>
        <end position="314"/>
    </location>
</feature>
<evidence type="ECO:0000256" key="1">
    <source>
        <dbReference type="ARBA" id="ARBA00004370"/>
    </source>
</evidence>
<dbReference type="Pfam" id="PF15901">
    <property type="entry name" value="Sortilin_C"/>
    <property type="match status" value="1"/>
</dbReference>
<accession>A0A498M9T6</accession>
<evidence type="ECO:0000313" key="8">
    <source>
        <dbReference type="EMBL" id="RXN17818.1"/>
    </source>
</evidence>
<comment type="subcellular location">
    <subcellularLocation>
        <location evidence="1">Membrane</location>
    </subcellularLocation>
</comment>
<reference evidence="8 9" key="1">
    <citation type="submission" date="2018-03" db="EMBL/GenBank/DDBJ databases">
        <title>Draft genome sequence of Rohu Carp (Labeo rohita).</title>
        <authorList>
            <person name="Das P."/>
            <person name="Kushwaha B."/>
            <person name="Joshi C.G."/>
            <person name="Kumar D."/>
            <person name="Nagpure N.S."/>
            <person name="Sahoo L."/>
            <person name="Das S.P."/>
            <person name="Bit A."/>
            <person name="Patnaik S."/>
            <person name="Meher P.K."/>
            <person name="Jayasankar P."/>
            <person name="Koringa P.G."/>
            <person name="Patel N.V."/>
            <person name="Hinsu A.T."/>
            <person name="Kumar R."/>
            <person name="Pandey M."/>
            <person name="Agarwal S."/>
            <person name="Srivastava S."/>
            <person name="Singh M."/>
            <person name="Iquebal M.A."/>
            <person name="Jaiswal S."/>
            <person name="Angadi U.B."/>
            <person name="Kumar N."/>
            <person name="Raza M."/>
            <person name="Shah T.M."/>
            <person name="Rai A."/>
            <person name="Jena J.K."/>
        </authorList>
    </citation>
    <scope>NUCLEOTIDE SEQUENCE [LARGE SCALE GENOMIC DNA]</scope>
    <source>
        <strain evidence="8">DASCIFA01</strain>
        <tissue evidence="8">Testis</tissue>
    </source>
</reference>
<evidence type="ECO:0000256" key="4">
    <source>
        <dbReference type="ARBA" id="ARBA00023180"/>
    </source>
</evidence>
<dbReference type="InterPro" id="IPR031777">
    <property type="entry name" value="Sortilin_C"/>
</dbReference>
<dbReference type="GO" id="GO:0005794">
    <property type="term" value="C:Golgi apparatus"/>
    <property type="evidence" value="ECO:0007669"/>
    <property type="project" value="TreeGrafter"/>
</dbReference>
<sequence>MDQMNPPALGQSSALFPNLEPAGGGGKAAVLLSGSSGLTSSDMELQKMLIDERMRCENHKTNYQTLKVEHTRLQDEYTRAQSELKRLLSDRQVAQEKQQLLLAELRGELLDKTRELEELRLQVLTPQRLELLKAQEAENYRSEYNKLRYDLTFLKSEYDHQKEEHARVLEERRIRHEADVARLERDKEDLAVQLQSGDPARDGKRVEALLREKAQLHQRLKGLEAEVTELRAERNNSGAQAENVQRIQIRQLAESQAAVKALEAEKQSIRMQLDRTESELRLSQEQNTLLTGKLHKAEREINSLNSQIEEMKHTHKLELSNVKLECVRAKGELERDRDTLHCQVEGLQSDIEVLKSALEKNKELISEKEREMVRRVQAAREEEIHKMATLQEEKAKVQQQGQQLEELETQNAELNLQIGTVSHSESELLDTNSKLRESLERLREDLRSARTQMERTQQEAERLVEERRVEWLEEKHKLQEREAELREKYSQAKERLQRAAFAQKKRKTMTELKENKLQDKIQLLEAKIEELEIEASTARKKPSYSEEHAQLSKRLKELQRRHNEFRRLLLGNQMTSSTPLAQSLLIPAESIFSNIQTGFHGDDGSSFTLTWVGDGTGVILVLSTLSAPSDSFYEGGSSRIYRSDDYGKSFHDVSHAINNTFINKDFGISAGPGNPQQVILTANVPFTESRGGVIFTSMDAGVTFRSLQLPFHPAQAIQFHYQDPKYLAVISIDFYSVLDGDEDMIFMHVDNPGEDTYFGTIYTSDDRGILYSKSLERHLFGGEGKSDFTNVTSLRGVYLTNILEEDGRIRSVITFDRGGRWRFLKKPENVNCPETSKKCNLHIHGEHSHFSGITPMLPLSEPNAIGLVIAHGSVGDSISAARPDVYVSGDGGYTWWGTLRGPHHYSILDSGGLIVAVEAHRDREISSIKFSTDEGQCWKIFNFTDHPIFLAGLASEPGTKTMNISIFGYRPDDDDQPMWVAVTIDFEHLLTRECGEEDYVQWLAHSDYDSDPETDGCLLGYKETFRRLNKLSACRNGRGYVVSRQQRPCPCTREDYMCEYGFYRHENTSECLLQPDFLNQTKDICLDGELDDLQSSGYRKIPGDKCEGRFIPLKREDAFKKLCGKDTSSASLNSHTERSPGMLALIVVCTCVGVIGLVITAALIITSRRINCGQRSPAYRFSALQLQDDDLCVSNENSPNSKLNGFQVQEDSDDDLIE</sequence>
<dbReference type="InterPro" id="IPR031778">
    <property type="entry name" value="Sortilin_N"/>
</dbReference>
<dbReference type="Gene3D" id="2.10.70.80">
    <property type="match status" value="1"/>
</dbReference>
<dbReference type="SUPFAM" id="SSF110296">
    <property type="entry name" value="Oligoxyloglucan reducing end-specific cellobiohydrolase"/>
    <property type="match status" value="1"/>
</dbReference>
<dbReference type="Pfam" id="PF15902">
    <property type="entry name" value="Sortilin-Vps10"/>
    <property type="match status" value="2"/>
</dbReference>
<dbReference type="AlphaFoldDB" id="A0A498M9T6"/>
<feature type="coiled-coil region" evidence="5">
    <location>
        <begin position="344"/>
        <end position="568"/>
    </location>
</feature>
<dbReference type="PANTHER" id="PTHR12106:SF46">
    <property type="entry name" value="SORTILIN ISOFORM X1"/>
    <property type="match status" value="1"/>
</dbReference>
<gene>
    <name evidence="8" type="ORF">ROHU_026665</name>
</gene>
<proteinExistence type="predicted"/>